<evidence type="ECO:0000256" key="1">
    <source>
        <dbReference type="SAM" id="Phobius"/>
    </source>
</evidence>
<dbReference type="AlphaFoldDB" id="A0A5E7RGG8"/>
<dbReference type="Proteomes" id="UP000325565">
    <property type="component" value="Unassembled WGS sequence"/>
</dbReference>
<reference evidence="2 3" key="1">
    <citation type="submission" date="2019-09" db="EMBL/GenBank/DDBJ databases">
        <authorList>
            <person name="Chandra G."/>
            <person name="Truman W A."/>
        </authorList>
    </citation>
    <scope>NUCLEOTIDE SEQUENCE [LARGE SCALE GENOMIC DNA]</scope>
    <source>
        <strain evidence="2">PS922</strain>
    </source>
</reference>
<feature type="transmembrane region" description="Helical" evidence="1">
    <location>
        <begin position="34"/>
        <end position="57"/>
    </location>
</feature>
<keyword evidence="1" id="KW-0812">Transmembrane</keyword>
<proteinExistence type="predicted"/>
<evidence type="ECO:0000313" key="2">
    <source>
        <dbReference type="EMBL" id="VVP73532.1"/>
    </source>
</evidence>
<protein>
    <submittedName>
        <fullName evidence="2">Uncharacterized protein</fullName>
    </submittedName>
</protein>
<name>A0A5E7RGG8_PSEFL</name>
<dbReference type="EMBL" id="CABVJB010000002">
    <property type="protein sequence ID" value="VVP73532.1"/>
    <property type="molecule type" value="Genomic_DNA"/>
</dbReference>
<gene>
    <name evidence="2" type="ORF">PS922_01084</name>
</gene>
<keyword evidence="1" id="KW-1133">Transmembrane helix</keyword>
<accession>A0A5E7RGG8</accession>
<keyword evidence="1" id="KW-0472">Membrane</keyword>
<dbReference type="RefSeq" id="WP_154863078.1">
    <property type="nucleotide sequence ID" value="NZ_CABVJB010000002.1"/>
</dbReference>
<evidence type="ECO:0000313" key="3">
    <source>
        <dbReference type="Proteomes" id="UP000325565"/>
    </source>
</evidence>
<feature type="transmembrane region" description="Helical" evidence="1">
    <location>
        <begin position="7"/>
        <end position="28"/>
    </location>
</feature>
<sequence length="74" mass="7944">MKDIVITVVNFFAWIGIIVATAVGYFVTKGNYELIGALIGFAVGCLGSGVWFVLSAIHQNIQTIRDIAVKQSQG</sequence>
<organism evidence="2 3">
    <name type="scientific">Pseudomonas fluorescens</name>
    <dbReference type="NCBI Taxonomy" id="294"/>
    <lineage>
        <taxon>Bacteria</taxon>
        <taxon>Pseudomonadati</taxon>
        <taxon>Pseudomonadota</taxon>
        <taxon>Gammaproteobacteria</taxon>
        <taxon>Pseudomonadales</taxon>
        <taxon>Pseudomonadaceae</taxon>
        <taxon>Pseudomonas</taxon>
    </lineage>
</organism>